<evidence type="ECO:0000313" key="5">
    <source>
        <dbReference type="Proteomes" id="UP000019141"/>
    </source>
</evidence>
<feature type="signal peptide" evidence="2">
    <location>
        <begin position="1"/>
        <end position="23"/>
    </location>
</feature>
<dbReference type="EMBL" id="AZHW01000451">
    <property type="protein sequence ID" value="ETW99398.1"/>
    <property type="molecule type" value="Genomic_DNA"/>
</dbReference>
<reference evidence="4 5" key="1">
    <citation type="journal article" date="2014" name="Nature">
        <title>An environmental bacterial taxon with a large and distinct metabolic repertoire.</title>
        <authorList>
            <person name="Wilson M.C."/>
            <person name="Mori T."/>
            <person name="Ruckert C."/>
            <person name="Uria A.R."/>
            <person name="Helf M.J."/>
            <person name="Takada K."/>
            <person name="Gernert C."/>
            <person name="Steffens U.A."/>
            <person name="Heycke N."/>
            <person name="Schmitt S."/>
            <person name="Rinke C."/>
            <person name="Helfrich E.J."/>
            <person name="Brachmann A.O."/>
            <person name="Gurgui C."/>
            <person name="Wakimoto T."/>
            <person name="Kracht M."/>
            <person name="Crusemann M."/>
            <person name="Hentschel U."/>
            <person name="Abe I."/>
            <person name="Matsunaga S."/>
            <person name="Kalinowski J."/>
            <person name="Takeyama H."/>
            <person name="Piel J."/>
        </authorList>
    </citation>
    <scope>NUCLEOTIDE SEQUENCE [LARGE SCALE GENOMIC DNA]</scope>
    <source>
        <strain evidence="5">TSY1</strain>
    </source>
</reference>
<dbReference type="PATRIC" id="fig|1429438.4.peg.3013"/>
<dbReference type="Pfam" id="PF02608">
    <property type="entry name" value="Bmp"/>
    <property type="match status" value="1"/>
</dbReference>
<proteinExistence type="predicted"/>
<dbReference type="Gene3D" id="3.40.50.2300">
    <property type="match status" value="2"/>
</dbReference>
<keyword evidence="5" id="KW-1185">Reference proteome</keyword>
<gene>
    <name evidence="4" type="ORF">ETSY1_15195</name>
</gene>
<evidence type="ECO:0000259" key="3">
    <source>
        <dbReference type="Pfam" id="PF02608"/>
    </source>
</evidence>
<protein>
    <submittedName>
        <fullName evidence="4">ABC transporter substrate-binding protein</fullName>
    </submittedName>
</protein>
<evidence type="ECO:0000313" key="4">
    <source>
        <dbReference type="EMBL" id="ETW99398.1"/>
    </source>
</evidence>
<accession>W4LMT8</accession>
<sequence length="384" mass="42943">MRYRFCTWIIILILTGMAASGLAADKLKAGFIYVGPIGDYGWTHAHNQAREMAEKAFPWLETTYVESVPEGEVGVFIDRMVQQGVQVIFTTSFGFMDGTLEAAKRYPDVIFAHATGFKRAPNMATYHADFYQVYYLNGLMAGALSKSGRIGYVAAFPIPEVKRHISAFTIGVREVNPKAEVHVRWINAWVNPAAAKEAAEALIADGADVFAFTEDTPTVIQVAAKRQFPSFAHYSPMHQFSPQYVVSGQLVHWDKIYLDFLRKVHDKTCTSKNLADVDYWSLLYDQAVELGAKGGMPVNPAYQEALSKVTVKDATLGEISVYDLINQRLEQMTQQNPTFDPFTGPQYDRKGALQVPEGQRMTHLQLISMEWAARGIEGPWPNEP</sequence>
<dbReference type="HOGENOM" id="CLU_038813_2_0_7"/>
<dbReference type="AlphaFoldDB" id="W4LMT8"/>
<dbReference type="PANTHER" id="PTHR43208">
    <property type="entry name" value="ABC TRANSPORTER SUBSTRATE-BINDING PROTEIN"/>
    <property type="match status" value="1"/>
</dbReference>
<organism evidence="4 5">
    <name type="scientific">Entotheonella factor</name>
    <dbReference type="NCBI Taxonomy" id="1429438"/>
    <lineage>
        <taxon>Bacteria</taxon>
        <taxon>Pseudomonadati</taxon>
        <taxon>Nitrospinota/Tectimicrobiota group</taxon>
        <taxon>Candidatus Tectimicrobiota</taxon>
        <taxon>Candidatus Entotheonellia</taxon>
        <taxon>Candidatus Entotheonellales</taxon>
        <taxon>Candidatus Entotheonellaceae</taxon>
        <taxon>Candidatus Entotheonella</taxon>
    </lineage>
</organism>
<feature type="domain" description="ABC transporter substrate-binding protein PnrA-like" evidence="3">
    <location>
        <begin position="27"/>
        <end position="268"/>
    </location>
</feature>
<dbReference type="GO" id="GO:0005886">
    <property type="term" value="C:plasma membrane"/>
    <property type="evidence" value="ECO:0007669"/>
    <property type="project" value="InterPro"/>
</dbReference>
<dbReference type="PANTHER" id="PTHR43208:SF1">
    <property type="entry name" value="ABC TRANSPORTER SUBSTRATE-BINDING PROTEIN"/>
    <property type="match status" value="1"/>
</dbReference>
<keyword evidence="1 2" id="KW-0732">Signal</keyword>
<evidence type="ECO:0000256" key="2">
    <source>
        <dbReference type="SAM" id="SignalP"/>
    </source>
</evidence>
<name>W4LMT8_ENTF1</name>
<dbReference type="InterPro" id="IPR003760">
    <property type="entry name" value="PnrA-like"/>
</dbReference>
<comment type="caution">
    <text evidence="4">The sequence shown here is derived from an EMBL/GenBank/DDBJ whole genome shotgun (WGS) entry which is preliminary data.</text>
</comment>
<dbReference type="InterPro" id="IPR052910">
    <property type="entry name" value="ABC-Purine-Binding"/>
</dbReference>
<dbReference type="Proteomes" id="UP000019141">
    <property type="component" value="Unassembled WGS sequence"/>
</dbReference>
<feature type="chain" id="PRO_5004844576" evidence="2">
    <location>
        <begin position="24"/>
        <end position="384"/>
    </location>
</feature>
<evidence type="ECO:0000256" key="1">
    <source>
        <dbReference type="ARBA" id="ARBA00022729"/>
    </source>
</evidence>
<dbReference type="CDD" id="cd19963">
    <property type="entry name" value="PBP1_BMP-like"/>
    <property type="match status" value="1"/>
</dbReference>